<feature type="binding site" evidence="21">
    <location>
        <position position="489"/>
    </location>
    <ligand>
        <name>Ca(2+)</name>
        <dbReference type="ChEBI" id="CHEBI:29108"/>
    </ligand>
</feature>
<evidence type="ECO:0000256" key="12">
    <source>
        <dbReference type="ARBA" id="ARBA00024222"/>
    </source>
</evidence>
<dbReference type="GO" id="GO:0031424">
    <property type="term" value="P:keratinization"/>
    <property type="evidence" value="ECO:0007669"/>
    <property type="project" value="UniProtKB-KW"/>
</dbReference>
<dbReference type="FunFam" id="2.60.40.10:FF:000171">
    <property type="entry name" value="protein-glutamine gamma-glutamyltransferase 6"/>
    <property type="match status" value="1"/>
</dbReference>
<evidence type="ECO:0000256" key="7">
    <source>
        <dbReference type="ARBA" id="ARBA00023136"/>
    </source>
</evidence>
<dbReference type="InterPro" id="IPR036238">
    <property type="entry name" value="Transglutaminase_C_sf"/>
</dbReference>
<comment type="subcellular location">
    <subcellularLocation>
        <location evidence="1">Membrane</location>
        <topology evidence="1">Lipid-anchor</topology>
    </subcellularLocation>
</comment>
<feature type="compositionally biased region" description="Acidic residues" evidence="22">
    <location>
        <begin position="70"/>
        <end position="92"/>
    </location>
</feature>
<dbReference type="FunFam" id="2.60.40.10:FF:001143">
    <property type="entry name" value="Protein-glutamine gamma-glutamyltransferase K"/>
    <property type="match status" value="1"/>
</dbReference>
<keyword evidence="11" id="KW-0012">Acyltransferase</keyword>
<dbReference type="SUPFAM" id="SSF49309">
    <property type="entry name" value="Transglutaminase, two C-terminal domains"/>
    <property type="match status" value="2"/>
</dbReference>
<protein>
    <recommendedName>
        <fullName evidence="14">Protein-glutamine gamma-glutamyltransferase K</fullName>
        <ecNumber evidence="12">2.3.2.13</ecNumber>
    </recommendedName>
    <alternativeName>
        <fullName evidence="17">Epidermal TGase</fullName>
    </alternativeName>
    <alternativeName>
        <fullName evidence="16">Transglutaminase K</fullName>
    </alternativeName>
    <alternativeName>
        <fullName evidence="15">Transglutaminase-1</fullName>
    </alternativeName>
</protein>
<dbReference type="PIRSF" id="PIRSF000459">
    <property type="entry name" value="TGM_EBP42"/>
    <property type="match status" value="1"/>
</dbReference>
<feature type="domain" description="Transglutaminase-like" evidence="23">
    <location>
        <begin position="359"/>
        <end position="452"/>
    </location>
</feature>
<reference evidence="24" key="1">
    <citation type="submission" date="2025-08" db="UniProtKB">
        <authorList>
            <consortium name="Ensembl"/>
        </authorList>
    </citation>
    <scope>IDENTIFICATION</scope>
</reference>
<feature type="region of interest" description="Disordered" evidence="22">
    <location>
        <begin position="62"/>
        <end position="92"/>
    </location>
</feature>
<feature type="binding site" evidence="21">
    <location>
        <position position="538"/>
    </location>
    <ligand>
        <name>Ca(2+)</name>
        <dbReference type="ChEBI" id="CHEBI:29108"/>
    </ligand>
</feature>
<dbReference type="EC" id="2.3.2.13" evidence="12"/>
<dbReference type="InterPro" id="IPR002931">
    <property type="entry name" value="Transglutaminase-like"/>
</dbReference>
<keyword evidence="5 21" id="KW-0479">Metal-binding</keyword>
<evidence type="ECO:0000256" key="2">
    <source>
        <dbReference type="ARBA" id="ARBA00005968"/>
    </source>
</evidence>
<dbReference type="FunFam" id="3.90.260.10:FF:000001">
    <property type="entry name" value="Protein-glutamine gamma-glutamyltransferase 2"/>
    <property type="match status" value="1"/>
</dbReference>
<evidence type="ECO:0000256" key="3">
    <source>
        <dbReference type="ARBA" id="ARBA00022553"/>
    </source>
</evidence>
<evidence type="ECO:0000256" key="4">
    <source>
        <dbReference type="ARBA" id="ARBA00022679"/>
    </source>
</evidence>
<dbReference type="PANTHER" id="PTHR11590">
    <property type="entry name" value="PROTEIN-GLUTAMINE GAMMA-GLUTAMYLTRANSFERASE"/>
    <property type="match status" value="1"/>
</dbReference>
<keyword evidence="6 21" id="KW-0106">Calcium</keyword>
<feature type="binding site" evidence="21">
    <location>
        <position position="491"/>
    </location>
    <ligand>
        <name>Ca(2+)</name>
        <dbReference type="ChEBI" id="CHEBI:29108"/>
    </ligand>
</feature>
<evidence type="ECO:0000256" key="21">
    <source>
        <dbReference type="PIRSR" id="PIRSR000459-2"/>
    </source>
</evidence>
<dbReference type="PROSITE" id="PS00547">
    <property type="entry name" value="TRANSGLUTAMINASES"/>
    <property type="match status" value="1"/>
</dbReference>
<dbReference type="PANTHER" id="PTHR11590:SF49">
    <property type="entry name" value="PROTEIN-GLUTAMINE GAMMA-GLUTAMYLTRANSFERASE K"/>
    <property type="match status" value="1"/>
</dbReference>
<feature type="binding site" evidence="21">
    <location>
        <position position="543"/>
    </location>
    <ligand>
        <name>Ca(2+)</name>
        <dbReference type="ChEBI" id="CHEBI:29108"/>
    </ligand>
</feature>
<dbReference type="Pfam" id="PF01841">
    <property type="entry name" value="Transglut_core"/>
    <property type="match status" value="1"/>
</dbReference>
<feature type="region of interest" description="Disordered" evidence="22">
    <location>
        <begin position="1"/>
        <end position="41"/>
    </location>
</feature>
<accession>A0A3Q3VZ73</accession>
<dbReference type="InterPro" id="IPR050779">
    <property type="entry name" value="Transglutaminase"/>
</dbReference>
<keyword evidence="3" id="KW-0597">Phosphoprotein</keyword>
<dbReference type="Pfam" id="PF00868">
    <property type="entry name" value="Transglut_N"/>
    <property type="match status" value="1"/>
</dbReference>
<organism evidence="24 25">
    <name type="scientific">Mola mola</name>
    <name type="common">Ocean sunfish</name>
    <name type="synonym">Tetraodon mola</name>
    <dbReference type="NCBI Taxonomy" id="94237"/>
    <lineage>
        <taxon>Eukaryota</taxon>
        <taxon>Metazoa</taxon>
        <taxon>Chordata</taxon>
        <taxon>Craniata</taxon>
        <taxon>Vertebrata</taxon>
        <taxon>Euteleostomi</taxon>
        <taxon>Actinopterygii</taxon>
        <taxon>Neopterygii</taxon>
        <taxon>Teleostei</taxon>
        <taxon>Neoteleostei</taxon>
        <taxon>Acanthomorphata</taxon>
        <taxon>Eupercaria</taxon>
        <taxon>Tetraodontiformes</taxon>
        <taxon>Molidae</taxon>
        <taxon>Mola</taxon>
    </lineage>
</organism>
<evidence type="ECO:0000256" key="1">
    <source>
        <dbReference type="ARBA" id="ARBA00004635"/>
    </source>
</evidence>
<keyword evidence="4" id="KW-0808">Transferase</keyword>
<keyword evidence="8" id="KW-0564">Palmitate</keyword>
<keyword evidence="7" id="KW-0472">Membrane</keyword>
<dbReference type="InterPro" id="IPR008958">
    <property type="entry name" value="Transglutaminase_C"/>
</dbReference>
<dbReference type="GO" id="GO:0046872">
    <property type="term" value="F:metal ion binding"/>
    <property type="evidence" value="ECO:0007669"/>
    <property type="project" value="UniProtKB-KW"/>
</dbReference>
<evidence type="ECO:0000256" key="10">
    <source>
        <dbReference type="ARBA" id="ARBA00023288"/>
    </source>
</evidence>
<dbReference type="Ensembl" id="ENSMMOT00000008918.1">
    <property type="protein sequence ID" value="ENSMMOP00000008761.1"/>
    <property type="gene ID" value="ENSMMOG00000006771.1"/>
</dbReference>
<dbReference type="InterPro" id="IPR013808">
    <property type="entry name" value="Transglutaminase_AS"/>
</dbReference>
<evidence type="ECO:0000256" key="18">
    <source>
        <dbReference type="ARBA" id="ARBA00045815"/>
    </source>
</evidence>
<dbReference type="STRING" id="94237.ENSMMOP00000008761"/>
<evidence type="ECO:0000256" key="19">
    <source>
        <dbReference type="ARBA" id="ARBA00051843"/>
    </source>
</evidence>
<evidence type="ECO:0000256" key="20">
    <source>
        <dbReference type="PIRSR" id="PIRSR000459-1"/>
    </source>
</evidence>
<proteinExistence type="inferred from homology"/>
<evidence type="ECO:0000256" key="5">
    <source>
        <dbReference type="ARBA" id="ARBA00022723"/>
    </source>
</evidence>
<comment type="similarity">
    <text evidence="2">Belongs to the transglutaminase superfamily. Transglutaminase family.</text>
</comment>
<keyword evidence="25" id="KW-1185">Reference proteome</keyword>
<dbReference type="SUPFAM" id="SSF54001">
    <property type="entry name" value="Cysteine proteinases"/>
    <property type="match status" value="1"/>
</dbReference>
<evidence type="ECO:0000313" key="24">
    <source>
        <dbReference type="Ensembl" id="ENSMMOP00000008761.1"/>
    </source>
</evidence>
<dbReference type="Proteomes" id="UP000261620">
    <property type="component" value="Unplaced"/>
</dbReference>
<feature type="active site" evidence="20">
    <location>
        <position position="367"/>
    </location>
</feature>
<evidence type="ECO:0000256" key="11">
    <source>
        <dbReference type="ARBA" id="ARBA00023315"/>
    </source>
</evidence>
<dbReference type="SMART" id="SM00460">
    <property type="entry name" value="TGc"/>
    <property type="match status" value="1"/>
</dbReference>
<evidence type="ECO:0000256" key="15">
    <source>
        <dbReference type="ARBA" id="ARBA00041651"/>
    </source>
</evidence>
<evidence type="ECO:0000256" key="13">
    <source>
        <dbReference type="ARBA" id="ARBA00038573"/>
    </source>
</evidence>
<feature type="active site" evidence="20">
    <location>
        <position position="426"/>
    </location>
</feature>
<dbReference type="GO" id="GO:0007399">
    <property type="term" value="P:nervous system development"/>
    <property type="evidence" value="ECO:0007669"/>
    <property type="project" value="UniProtKB-ARBA"/>
</dbReference>
<dbReference type="OMA" id="YLKHDCA"/>
<comment type="cofactor">
    <cofactor evidence="21">
        <name>Ca(2+)</name>
        <dbReference type="ChEBI" id="CHEBI:29108"/>
    </cofactor>
    <text evidence="21">Binds 1 Ca(2+) ion per subunit.</text>
</comment>
<feature type="compositionally biased region" description="Acidic residues" evidence="22">
    <location>
        <begin position="25"/>
        <end position="38"/>
    </location>
</feature>
<evidence type="ECO:0000256" key="22">
    <source>
        <dbReference type="SAM" id="MobiDB-lite"/>
    </source>
</evidence>
<keyword evidence="10" id="KW-0449">Lipoprotein</keyword>
<keyword evidence="9" id="KW-0417">Keratinization</keyword>
<feature type="active site" evidence="20">
    <location>
        <position position="449"/>
    </location>
</feature>
<evidence type="ECO:0000256" key="6">
    <source>
        <dbReference type="ARBA" id="ARBA00022837"/>
    </source>
</evidence>
<dbReference type="InterPro" id="IPR001102">
    <property type="entry name" value="Transglutaminase_N"/>
</dbReference>
<comment type="catalytic activity">
    <reaction evidence="19">
        <text>L-glutaminyl-[protein] + L-lysyl-[protein] = [protein]-L-lysyl-N(6)-5-L-glutamyl-[protein] + NH4(+)</text>
        <dbReference type="Rhea" id="RHEA:54816"/>
        <dbReference type="Rhea" id="RHEA-COMP:9752"/>
        <dbReference type="Rhea" id="RHEA-COMP:10207"/>
        <dbReference type="Rhea" id="RHEA-COMP:14005"/>
        <dbReference type="ChEBI" id="CHEBI:28938"/>
        <dbReference type="ChEBI" id="CHEBI:29969"/>
        <dbReference type="ChEBI" id="CHEBI:30011"/>
        <dbReference type="ChEBI" id="CHEBI:138370"/>
        <dbReference type="EC" id="2.3.2.13"/>
    </reaction>
</comment>
<dbReference type="Pfam" id="PF00927">
    <property type="entry name" value="Transglut_C"/>
    <property type="match status" value="2"/>
</dbReference>
<evidence type="ECO:0000313" key="25">
    <source>
        <dbReference type="Proteomes" id="UP000261620"/>
    </source>
</evidence>
<dbReference type="InterPro" id="IPR013783">
    <property type="entry name" value="Ig-like_fold"/>
</dbReference>
<evidence type="ECO:0000256" key="8">
    <source>
        <dbReference type="ARBA" id="ARBA00023139"/>
    </source>
</evidence>
<dbReference type="InterPro" id="IPR014756">
    <property type="entry name" value="Ig_E-set"/>
</dbReference>
<dbReference type="SUPFAM" id="SSF81296">
    <property type="entry name" value="E set domains"/>
    <property type="match status" value="1"/>
</dbReference>
<evidence type="ECO:0000259" key="23">
    <source>
        <dbReference type="SMART" id="SM00460"/>
    </source>
</evidence>
<dbReference type="AlphaFoldDB" id="A0A3Q3VZ73"/>
<dbReference type="InterPro" id="IPR036985">
    <property type="entry name" value="Transglutaminase-like_sf"/>
</dbReference>
<dbReference type="Gene3D" id="2.60.40.10">
    <property type="entry name" value="Immunoglobulins"/>
    <property type="match status" value="3"/>
</dbReference>
<evidence type="ECO:0000256" key="14">
    <source>
        <dbReference type="ARBA" id="ARBA00040559"/>
    </source>
</evidence>
<dbReference type="FunFam" id="2.60.40.10:FF:000090">
    <property type="entry name" value="Protein-glutamine gamma-glutamyltransferase 2"/>
    <property type="match status" value="1"/>
</dbReference>
<comment type="function">
    <text evidence="18">Catalyzes the cross-linking of proteins and the conjugation of polyamines to proteins. Responsible for cross-linking epidermal proteins during formation of the stratum corneum. Involved in cell proliferation.</text>
</comment>
<name>A0A3Q3VZ73_MOLML</name>
<comment type="subunit">
    <text evidence="13">Interacts with PLAAT4.</text>
</comment>
<dbReference type="Gene3D" id="3.90.260.10">
    <property type="entry name" value="Transglutaminase-like"/>
    <property type="match status" value="1"/>
</dbReference>
<sequence>MPAETLRGRSAVGRFPSVTFGSWDSAEDNKEEPEEDSAETGNACLRWLRKVSSCCHRQNEDDITDALVPETDDHDKEEEEHGEGPATDEDELEELLLRVKSIDLMKSQSGANRTAHHTNLYQSDDCVIRRGQTFHMWVTLSRPFDPSTDKLHLVLKTGPQPAVSRGTHITMPLVEVATDPLWEAAVVKQDGNRINLSVKSPSTAAIGRYQLTVETNCASGRVVSAHDPANDVYVLFNPWCKDDAVFMDSDDQRQEYVLNEIGLIYYGTENQIGQRTWNYGQFDDGILAVCLFLLEKSGTSPSGWGDPVNVVRVVSAMINSRDDSGVVEGNWSGSYSSGTSPTVWSGSVEILKEYYKSSGAPVKYGQCWVFAGVFTTVLRCLGIPSRTVTNFSSAHDTDVSLTTDIYLDENMDPIHYLNTDSVWNFHVWNDCWMSRPDLPEGYGGWQTVDATPQETSQGTFRCGPASLTAVRNGHVFLKHDSPFVFAEVNSDKIYWQKNADQTFTQIYSEKKTVGHCISTKAVGSEERDDITLLYKYPEGSEEERIAVETACRYGSKAAAFSSPTAEDVSIDVTMDGEGPTMGQDAELTITLRNSSSEQRTVALHSQVAVMYYTGVYRATVGQDRMDVDILPNEVKVLEWILGYSSYREQLVDQAALMLTLSGRVRETQQVLATQYSFRLRTPDLVIKLMGKAVVGEKTAAQITFTNPLPQVLEAVTFHVEGLGLLSARKFTYGDIGSLASVSVTEHFVPSLSGPRKLLASLDCDQLTQVHGAADIIVEERSIVAV</sequence>
<evidence type="ECO:0000256" key="17">
    <source>
        <dbReference type="ARBA" id="ARBA00043229"/>
    </source>
</evidence>
<reference evidence="24" key="2">
    <citation type="submission" date="2025-09" db="UniProtKB">
        <authorList>
            <consortium name="Ensembl"/>
        </authorList>
    </citation>
    <scope>IDENTIFICATION</scope>
</reference>
<evidence type="ECO:0000256" key="9">
    <source>
        <dbReference type="ARBA" id="ARBA00023249"/>
    </source>
</evidence>
<evidence type="ECO:0000256" key="16">
    <source>
        <dbReference type="ARBA" id="ARBA00041726"/>
    </source>
</evidence>
<dbReference type="GO" id="GO:0003810">
    <property type="term" value="F:protein-glutamine gamma-glutamyltransferase activity"/>
    <property type="evidence" value="ECO:0007669"/>
    <property type="project" value="UniProtKB-EC"/>
</dbReference>
<dbReference type="InterPro" id="IPR038765">
    <property type="entry name" value="Papain-like_cys_pep_sf"/>
</dbReference>
<dbReference type="InterPro" id="IPR023608">
    <property type="entry name" value="Transglutaminase_animal"/>
</dbReference>
<dbReference type="GO" id="GO:0016020">
    <property type="term" value="C:membrane"/>
    <property type="evidence" value="ECO:0007669"/>
    <property type="project" value="UniProtKB-SubCell"/>
</dbReference>